<feature type="transmembrane region" description="Helical" evidence="10">
    <location>
        <begin position="104"/>
        <end position="125"/>
    </location>
</feature>
<dbReference type="PANTHER" id="PTHR13117:SF5">
    <property type="entry name" value="PROTEIN RFT1 HOMOLOG"/>
    <property type="match status" value="1"/>
</dbReference>
<evidence type="ECO:0000256" key="3">
    <source>
        <dbReference type="ARBA" id="ARBA00010288"/>
    </source>
</evidence>
<dbReference type="Pfam" id="PF04506">
    <property type="entry name" value="Rft-1"/>
    <property type="match status" value="1"/>
</dbReference>
<feature type="transmembrane region" description="Helical" evidence="10">
    <location>
        <begin position="492"/>
        <end position="512"/>
    </location>
</feature>
<evidence type="ECO:0000256" key="7">
    <source>
        <dbReference type="ARBA" id="ARBA00023136"/>
    </source>
</evidence>
<feature type="transmembrane region" description="Helical" evidence="10">
    <location>
        <begin position="533"/>
        <end position="552"/>
    </location>
</feature>
<gene>
    <name evidence="11" type="ORF">PSEUBRA_SCAF4g05086</name>
</gene>
<evidence type="ECO:0000256" key="6">
    <source>
        <dbReference type="ARBA" id="ARBA00022989"/>
    </source>
</evidence>
<evidence type="ECO:0000256" key="8">
    <source>
        <dbReference type="ARBA" id="ARBA00044793"/>
    </source>
</evidence>
<dbReference type="InterPro" id="IPR007594">
    <property type="entry name" value="RFT1"/>
</dbReference>
<feature type="transmembrane region" description="Helical" evidence="10">
    <location>
        <begin position="450"/>
        <end position="472"/>
    </location>
</feature>
<evidence type="ECO:0000313" key="12">
    <source>
        <dbReference type="Proteomes" id="UP000019377"/>
    </source>
</evidence>
<comment type="pathway">
    <text evidence="2">Protein modification; protein glycosylation.</text>
</comment>
<sequence>MAEGPRDVDSQAPASASTLILLQVSARALTFVLNQLLIRLVSPSIFGLANIQLELLLSTILFLSRDGFRTILIRNEPASSSASSKHVAKSTGPRSATTNSMHNISLLPIPIGFAFTAAACTAYTLHISPAAMHAVPTFRTSIALYAVGALSELLYEPLLIRAVRLGHPALRVKAEGAAVFVKVISTIATILLLPQWSTAPLLLRRVLVDEKAIALLAFGIGQASFGLTMLAVHLAFFISQYGLHDTLDLYLPRPEELSDGKAKSGAAASKTVWFDRPTLNLCAEMCKQGSLKHALTEADKIAVAKFASLEDQGGYALASNYGSLVARILFQPVEETSRIVFSSELVALDPAAAEFASSPSKAPKSTVDRVSNMLSGLFRLHLLLACLMTTFGGPLSTAFLYIMAGPQWALATSAPAILAAYTFYLPVMGINGFVEGFLQSVASRRQVEQYSKVLLTASAGFVGALAGTHMLVGRSETAKAVLGETGLVWANVLSLAVRAGWCWAFVIEYFRLAKGTTQGAELGPQSVLPSRPTLAVFVLLAAVLRVVSPKLMPTNAELLLSSKASKGRLAAIRLLMPTLALAGACLGVALGSVIVFERRALAKAVGGLRRKTPVEEQADTRKTQ</sequence>
<keyword evidence="4 10" id="KW-0812">Transmembrane</keyword>
<comment type="subcellular location">
    <subcellularLocation>
        <location evidence="1 10">Endoplasmic reticulum membrane</location>
        <topology evidence="1 10">Multi-pass membrane protein</topology>
    </subcellularLocation>
</comment>
<dbReference type="EMBL" id="KI545884">
    <property type="protein sequence ID" value="EST05931.1"/>
    <property type="molecule type" value="Genomic_DNA"/>
</dbReference>
<evidence type="ECO:0000256" key="9">
    <source>
        <dbReference type="ARBA" id="ARBA00045912"/>
    </source>
</evidence>
<accession>V5E6N6</accession>
<reference evidence="12" key="1">
    <citation type="journal article" date="2013" name="Genome Announc.">
        <title>Draft genome sequence of Pseudozyma brasiliensis sp. nov. strain GHG001, a high producer of endo-1,4-xylanase isolated from an insect pest of sugarcane.</title>
        <authorList>
            <person name="Oliveira J.V.D.C."/>
            <person name="dos Santos R.A.C."/>
            <person name="Borges T.A."/>
            <person name="Riano-Pachon D.M."/>
            <person name="Goldman G.H."/>
        </authorList>
    </citation>
    <scope>NUCLEOTIDE SEQUENCE [LARGE SCALE GENOMIC DNA]</scope>
    <source>
        <strain evidence="12">GHG001</strain>
    </source>
</reference>
<dbReference type="GO" id="GO:0034203">
    <property type="term" value="P:glycolipid translocation"/>
    <property type="evidence" value="ECO:0007669"/>
    <property type="project" value="TreeGrafter"/>
</dbReference>
<feature type="transmembrane region" description="Helical" evidence="10">
    <location>
        <begin position="137"/>
        <end position="155"/>
    </location>
</feature>
<dbReference type="OrthoDB" id="9979195at2759"/>
<dbReference type="GeneID" id="27421160"/>
<keyword evidence="12" id="KW-1185">Reference proteome</keyword>
<proteinExistence type="inferred from homology"/>
<keyword evidence="6 10" id="KW-1133">Transmembrane helix</keyword>
<feature type="transmembrane region" description="Helical" evidence="10">
    <location>
        <begin position="572"/>
        <end position="596"/>
    </location>
</feature>
<name>V5E6N6_KALBG</name>
<feature type="transmembrane region" description="Helical" evidence="10">
    <location>
        <begin position="176"/>
        <end position="193"/>
    </location>
</feature>
<protein>
    <recommendedName>
        <fullName evidence="8 10">Man(5)GlcNAc(2)-PP-dolichol translocation protein RFT1</fullName>
    </recommendedName>
</protein>
<evidence type="ECO:0000256" key="1">
    <source>
        <dbReference type="ARBA" id="ARBA00004477"/>
    </source>
</evidence>
<comment type="function">
    <text evidence="9 10">Intramembrane glycolipid transporter that operates in the biosynthetic pathway of dolichol-linked oligosaccharides, the glycan precursors employed in protein asparagine (N)-glycosylation. The sequential addition of sugars to dolichol pyrophosphate produces dolichol-linked oligosaccharides containing fourteen sugars, including two GlcNAcs, nine mannoses and three glucoses. Once assembled, the oligosaccharide is transferred from the lipid to nascent proteins by oligosaccharyltransferases. The assembly of dolichol-linked oligosaccharides begins on the cytosolic side of the endoplasmic reticulum membrane and finishes in its lumen. RFT1 could mediate the translocation of the cytosolically oriented intermediate DolPP-GlcNAc2Man5, produced by ALG11, into the ER lumen where dolichol-linked oligosaccharides assembly continues. However, the intramembrane lipid transporter activity could not be confirmed in vitro.</text>
</comment>
<dbReference type="eggNOG" id="KOG2864">
    <property type="taxonomic scope" value="Eukaryota"/>
</dbReference>
<dbReference type="RefSeq" id="XP_016290920.1">
    <property type="nucleotide sequence ID" value="XM_016438467.1"/>
</dbReference>
<keyword evidence="10" id="KW-0813">Transport</keyword>
<dbReference type="STRING" id="1365824.V5E6N6"/>
<dbReference type="GO" id="GO:0006488">
    <property type="term" value="P:dolichol-linked oligosaccharide biosynthetic process"/>
    <property type="evidence" value="ECO:0007669"/>
    <property type="project" value="InterPro"/>
</dbReference>
<dbReference type="Proteomes" id="UP000019377">
    <property type="component" value="Unassembled WGS sequence"/>
</dbReference>
<keyword evidence="7 10" id="KW-0472">Membrane</keyword>
<evidence type="ECO:0000256" key="2">
    <source>
        <dbReference type="ARBA" id="ARBA00004922"/>
    </source>
</evidence>
<evidence type="ECO:0000313" key="11">
    <source>
        <dbReference type="EMBL" id="EST05931.1"/>
    </source>
</evidence>
<dbReference type="GO" id="GO:0005789">
    <property type="term" value="C:endoplasmic reticulum membrane"/>
    <property type="evidence" value="ECO:0007669"/>
    <property type="project" value="UniProtKB-SubCell"/>
</dbReference>
<dbReference type="AlphaFoldDB" id="V5E6N6"/>
<dbReference type="OMA" id="WPGKLFG"/>
<dbReference type="PANTHER" id="PTHR13117">
    <property type="entry name" value="ENDOPLASMIC RETICULUM MULTISPAN TRANSMEMBRANE PROTEIN-RELATED"/>
    <property type="match status" value="1"/>
</dbReference>
<keyword evidence="5 10" id="KW-0256">Endoplasmic reticulum</keyword>
<feature type="transmembrane region" description="Helical" evidence="10">
    <location>
        <begin position="213"/>
        <end position="238"/>
    </location>
</feature>
<organism evidence="11 12">
    <name type="scientific">Kalmanozyma brasiliensis (strain GHG001)</name>
    <name type="common">Yeast</name>
    <name type="synonym">Pseudozyma brasiliensis</name>
    <dbReference type="NCBI Taxonomy" id="1365824"/>
    <lineage>
        <taxon>Eukaryota</taxon>
        <taxon>Fungi</taxon>
        <taxon>Dikarya</taxon>
        <taxon>Basidiomycota</taxon>
        <taxon>Ustilaginomycotina</taxon>
        <taxon>Ustilaginomycetes</taxon>
        <taxon>Ustilaginales</taxon>
        <taxon>Ustilaginaceae</taxon>
        <taxon>Kalmanozyma</taxon>
    </lineage>
</organism>
<evidence type="ECO:0000256" key="10">
    <source>
        <dbReference type="RuleBase" id="RU365067"/>
    </source>
</evidence>
<dbReference type="HOGENOM" id="CLU_023360_3_1_1"/>
<feature type="transmembrane region" description="Helical" evidence="10">
    <location>
        <begin position="416"/>
        <end position="438"/>
    </location>
</feature>
<feature type="transmembrane region" description="Helical" evidence="10">
    <location>
        <begin position="382"/>
        <end position="404"/>
    </location>
</feature>
<comment type="similarity">
    <text evidence="3 10">Belongs to the RFT1 family.</text>
</comment>
<evidence type="ECO:0000256" key="5">
    <source>
        <dbReference type="ARBA" id="ARBA00022824"/>
    </source>
</evidence>
<evidence type="ECO:0000256" key="4">
    <source>
        <dbReference type="ARBA" id="ARBA00022692"/>
    </source>
</evidence>